<keyword evidence="4" id="KW-0456">Lyase</keyword>
<dbReference type="Gene3D" id="2.60.120.200">
    <property type="match status" value="1"/>
</dbReference>
<dbReference type="Pfam" id="PF21294">
    <property type="entry name" value="Polysacc_lyase_14"/>
    <property type="match status" value="1"/>
</dbReference>
<name>A0A2P6VR20_9CHLO</name>
<sequence length="804" mass="83066">MAVALRLRGAQELAVSSALALAFEHGGAPPAAAAASLAHLLARTSATATTAVSAAYGSAVLEVLRNSTAAAAALAEGLTSNDAALEEGCMQALAAVRRHSGCRELRRLLEDARGQAAALDGAVDMGRFDALAADSAAACTAARAAWRRGGSGGEGERPGGGATLQAREVAAGSMTLLGWLARQASKDEKEHRRKQQQRQKQQQDHQKQQQQQQHQKQQQQAATAKQHERQAAKAASHAAAGPRPRPPKGPCGTPGQPPAGGATHPLPLAAALVKHRPSWNTVRLSDTSLVQQPWEGRDAVRVRYPAGSGTPSSGLRGGVQLHGAPPCLRGGATDVLLRFDFCAAPGFDWTRGGKLGGGLLVGQGAAAGYRHSSTAASARTTWGPDGEVMLYVYKMEGTQQDTAYATVAKLGAGCGDHLFPGTFKARAGEWSSVVIRVRLNTPGRADGVAGMGLNGSYVDYSKMVWRASAESLITEVMLVTFFGGSWCTPVETFIDFANVAVTAAAAAKRAAAAAAQAGSGQQQQPGHLNRRSTLLASLHASAAVLLADLPANAQQQDPAVLTVGAGRQYATISEALQRAPPGVVVEVAGGRYAERLLISQAVTVRAAPGEAVEVVWQTQAPYEATVEVGPVAGDAVVVLSGLRIRHSSPSIANNYAVRLEGCNAVLADCDISSTSGDGVGIEGGTPQLARCAVHHCARHGVAVFGDLYGGGCSAVLDGCSFQDNKLDGLLVRDGAQPAVTACEINGNGGWGLELRDAGGSFADNTISGNAKGSVAYALLFEEVDTARMVVENKLDRPVHSLGRV</sequence>
<dbReference type="PANTHER" id="PTHR40124">
    <property type="match status" value="1"/>
</dbReference>
<dbReference type="Proteomes" id="UP000239649">
    <property type="component" value="Unassembled WGS sequence"/>
</dbReference>
<evidence type="ECO:0000313" key="5">
    <source>
        <dbReference type="Proteomes" id="UP000239649"/>
    </source>
</evidence>
<feature type="compositionally biased region" description="Low complexity" evidence="1">
    <location>
        <begin position="250"/>
        <end position="265"/>
    </location>
</feature>
<organism evidence="4 5">
    <name type="scientific">Micractinium conductrix</name>
    <dbReference type="NCBI Taxonomy" id="554055"/>
    <lineage>
        <taxon>Eukaryota</taxon>
        <taxon>Viridiplantae</taxon>
        <taxon>Chlorophyta</taxon>
        <taxon>core chlorophytes</taxon>
        <taxon>Trebouxiophyceae</taxon>
        <taxon>Chlorellales</taxon>
        <taxon>Chlorellaceae</taxon>
        <taxon>Chlorella clade</taxon>
        <taxon>Micractinium</taxon>
    </lineage>
</organism>
<accession>A0A2P6VR20</accession>
<dbReference type="OrthoDB" id="3337916at2759"/>
<gene>
    <name evidence="4" type="primary">g768</name>
    <name evidence="4" type="ORF">C2E20_0768</name>
</gene>
<dbReference type="InterPro" id="IPR048958">
    <property type="entry name" value="Polysacc_lyase_14"/>
</dbReference>
<dbReference type="STRING" id="554055.A0A2P6VR20"/>
<comment type="caution">
    <text evidence="4">The sequence shown here is derived from an EMBL/GenBank/DDBJ whole genome shotgun (WGS) entry which is preliminary data.</text>
</comment>
<reference evidence="4 5" key="1">
    <citation type="journal article" date="2018" name="Plant J.">
        <title>Genome sequences of Chlorella sorokiniana UTEX 1602 and Micractinium conductrix SAG 241.80: implications to maltose excretion by a green alga.</title>
        <authorList>
            <person name="Arriola M.B."/>
            <person name="Velmurugan N."/>
            <person name="Zhang Y."/>
            <person name="Plunkett M.H."/>
            <person name="Hondzo H."/>
            <person name="Barney B.M."/>
        </authorList>
    </citation>
    <scope>NUCLEOTIDE SEQUENCE [LARGE SCALE GENOMIC DNA]</scope>
    <source>
        <strain evidence="4 5">SAG 241.80</strain>
    </source>
</reference>
<feature type="compositionally biased region" description="Low complexity" evidence="1">
    <location>
        <begin position="232"/>
        <end position="242"/>
    </location>
</feature>
<feature type="domain" description="Polysaccharide lyase 14" evidence="3">
    <location>
        <begin position="296"/>
        <end position="499"/>
    </location>
</feature>
<keyword evidence="5" id="KW-1185">Reference proteome</keyword>
<evidence type="ECO:0000259" key="3">
    <source>
        <dbReference type="Pfam" id="PF21294"/>
    </source>
</evidence>
<dbReference type="InterPro" id="IPR012334">
    <property type="entry name" value="Pectin_lyas_fold"/>
</dbReference>
<protein>
    <submittedName>
        <fullName evidence="4">Pectin lyase</fullName>
    </submittedName>
</protein>
<evidence type="ECO:0000313" key="4">
    <source>
        <dbReference type="EMBL" id="PSC76548.1"/>
    </source>
</evidence>
<dbReference type="InterPro" id="IPR011050">
    <property type="entry name" value="Pectin_lyase_fold/virulence"/>
</dbReference>
<evidence type="ECO:0000259" key="2">
    <source>
        <dbReference type="Pfam" id="PF13229"/>
    </source>
</evidence>
<dbReference type="SUPFAM" id="SSF51126">
    <property type="entry name" value="Pectin lyase-like"/>
    <property type="match status" value="1"/>
</dbReference>
<dbReference type="AlphaFoldDB" id="A0A2P6VR20"/>
<feature type="region of interest" description="Disordered" evidence="1">
    <location>
        <begin position="184"/>
        <end position="265"/>
    </location>
</feature>
<feature type="compositionally biased region" description="Low complexity" evidence="1">
    <location>
        <begin position="208"/>
        <end position="220"/>
    </location>
</feature>
<dbReference type="GO" id="GO:0016829">
    <property type="term" value="F:lyase activity"/>
    <property type="evidence" value="ECO:0007669"/>
    <property type="project" value="UniProtKB-KW"/>
</dbReference>
<dbReference type="InterPro" id="IPR039448">
    <property type="entry name" value="Beta_helix"/>
</dbReference>
<proteinExistence type="predicted"/>
<feature type="domain" description="Right handed beta helix" evidence="2">
    <location>
        <begin position="634"/>
        <end position="775"/>
    </location>
</feature>
<evidence type="ECO:0000256" key="1">
    <source>
        <dbReference type="SAM" id="MobiDB-lite"/>
    </source>
</evidence>
<dbReference type="PANTHER" id="PTHR40124:SF1">
    <property type="entry name" value="DISAGGREGATASE RELATED REPEAT PROTEIN"/>
    <property type="match status" value="1"/>
</dbReference>
<dbReference type="EMBL" id="LHPF02000001">
    <property type="protein sequence ID" value="PSC76548.1"/>
    <property type="molecule type" value="Genomic_DNA"/>
</dbReference>
<dbReference type="Gene3D" id="2.160.20.10">
    <property type="entry name" value="Single-stranded right-handed beta-helix, Pectin lyase-like"/>
    <property type="match status" value="1"/>
</dbReference>
<dbReference type="Pfam" id="PF13229">
    <property type="entry name" value="Beta_helix"/>
    <property type="match status" value="1"/>
</dbReference>